<evidence type="ECO:0008006" key="3">
    <source>
        <dbReference type="Google" id="ProtNLM"/>
    </source>
</evidence>
<organism evidence="1 2">
    <name type="scientific">Methyloglobulus morosus KoM1</name>
    <dbReference type="NCBI Taxonomy" id="1116472"/>
    <lineage>
        <taxon>Bacteria</taxon>
        <taxon>Pseudomonadati</taxon>
        <taxon>Pseudomonadota</taxon>
        <taxon>Gammaproteobacteria</taxon>
        <taxon>Methylococcales</taxon>
        <taxon>Methylococcaceae</taxon>
        <taxon>Methyloglobulus</taxon>
    </lineage>
</organism>
<reference evidence="1 2" key="1">
    <citation type="journal article" date="2013" name="Genome Announc.">
        <title>Draft Genome Sequence of the Methanotrophic Gammaproteobacterium Methyloglobulus morosus DSM 22980 Strain KoM1.</title>
        <authorList>
            <person name="Poehlein A."/>
            <person name="Deutzmann J.S."/>
            <person name="Daniel R."/>
            <person name="Simeonova D.D."/>
        </authorList>
    </citation>
    <scope>NUCLEOTIDE SEQUENCE [LARGE SCALE GENOMIC DNA]</scope>
    <source>
        <strain evidence="1 2">KoM1</strain>
    </source>
</reference>
<dbReference type="OrthoDB" id="9808719at2"/>
<dbReference type="SUPFAM" id="SSF54427">
    <property type="entry name" value="NTF2-like"/>
    <property type="match status" value="1"/>
</dbReference>
<dbReference type="RefSeq" id="WP_023495485.1">
    <property type="nucleotide sequence ID" value="NZ_AYLO01000098.1"/>
</dbReference>
<protein>
    <recommendedName>
        <fullName evidence="3">SnoaL-like domain-containing protein</fullName>
    </recommendedName>
</protein>
<accession>V5DVN4</accession>
<keyword evidence="2" id="KW-1185">Reference proteome</keyword>
<evidence type="ECO:0000313" key="1">
    <source>
        <dbReference type="EMBL" id="ESS71441.1"/>
    </source>
</evidence>
<proteinExistence type="predicted"/>
<dbReference type="InterPro" id="IPR032710">
    <property type="entry name" value="NTF2-like_dom_sf"/>
</dbReference>
<dbReference type="AlphaFoldDB" id="V5DVN4"/>
<dbReference type="STRING" id="1116472.MGMO_103c00080"/>
<sequence length="122" mass="13813">MENNSHQATWETYTQSWSETDAPMRLQIFEQCLNPDCVYTDPLIQATGYSQLSGYMAELHKSVPGVKFITTDFKSHHDRSLTYWNMVDGNGNVLSQGTSYGLYGTDGRLLQMTGFFELPNAD</sequence>
<gene>
    <name evidence="1" type="ORF">MGMO_103c00080</name>
</gene>
<comment type="caution">
    <text evidence="1">The sequence shown here is derived from an EMBL/GenBank/DDBJ whole genome shotgun (WGS) entry which is preliminary data.</text>
</comment>
<dbReference type="eggNOG" id="COG2329">
    <property type="taxonomic scope" value="Bacteria"/>
</dbReference>
<name>V5DVN4_9GAMM</name>
<evidence type="ECO:0000313" key="2">
    <source>
        <dbReference type="Proteomes" id="UP000017842"/>
    </source>
</evidence>
<dbReference type="Proteomes" id="UP000017842">
    <property type="component" value="Unassembled WGS sequence"/>
</dbReference>
<dbReference type="Gene3D" id="3.10.450.50">
    <property type="match status" value="1"/>
</dbReference>
<dbReference type="EMBL" id="AYLO01000098">
    <property type="protein sequence ID" value="ESS71441.1"/>
    <property type="molecule type" value="Genomic_DNA"/>
</dbReference>